<evidence type="ECO:0000313" key="1">
    <source>
        <dbReference type="EMBL" id="KAK8947086.1"/>
    </source>
</evidence>
<dbReference type="EMBL" id="JBBWWQ010000005">
    <property type="protein sequence ID" value="KAK8947086.1"/>
    <property type="molecule type" value="Genomic_DNA"/>
</dbReference>
<reference evidence="1 2" key="1">
    <citation type="journal article" date="2022" name="Nat. Plants">
        <title>Genomes of leafy and leafless Platanthera orchids illuminate the evolution of mycoheterotrophy.</title>
        <authorList>
            <person name="Li M.H."/>
            <person name="Liu K.W."/>
            <person name="Li Z."/>
            <person name="Lu H.C."/>
            <person name="Ye Q.L."/>
            <person name="Zhang D."/>
            <person name="Wang J.Y."/>
            <person name="Li Y.F."/>
            <person name="Zhong Z.M."/>
            <person name="Liu X."/>
            <person name="Yu X."/>
            <person name="Liu D.K."/>
            <person name="Tu X.D."/>
            <person name="Liu B."/>
            <person name="Hao Y."/>
            <person name="Liao X.Y."/>
            <person name="Jiang Y.T."/>
            <person name="Sun W.H."/>
            <person name="Chen J."/>
            <person name="Chen Y.Q."/>
            <person name="Ai Y."/>
            <person name="Zhai J.W."/>
            <person name="Wu S.S."/>
            <person name="Zhou Z."/>
            <person name="Hsiao Y.Y."/>
            <person name="Wu W.L."/>
            <person name="Chen Y.Y."/>
            <person name="Lin Y.F."/>
            <person name="Hsu J.L."/>
            <person name="Li C.Y."/>
            <person name="Wang Z.W."/>
            <person name="Zhao X."/>
            <person name="Zhong W.Y."/>
            <person name="Ma X.K."/>
            <person name="Ma L."/>
            <person name="Huang J."/>
            <person name="Chen G.Z."/>
            <person name="Huang M.Z."/>
            <person name="Huang L."/>
            <person name="Peng D.H."/>
            <person name="Luo Y.B."/>
            <person name="Zou S.Q."/>
            <person name="Chen S.P."/>
            <person name="Lan S."/>
            <person name="Tsai W.C."/>
            <person name="Van de Peer Y."/>
            <person name="Liu Z.J."/>
        </authorList>
    </citation>
    <scope>NUCLEOTIDE SEQUENCE [LARGE SCALE GENOMIC DNA]</scope>
    <source>
        <strain evidence="1">Lor287</strain>
    </source>
</reference>
<accession>A0AAP0GA36</accession>
<sequence length="141" mass="16353">MARIMSIILLDSFSSDLIREFYNQLMDPNHTNLNGGVRSLIHGKVVEITHHDLREEFDLIAHENMLDVVEKYRKDRDWTLLNMVLHGNSMKTLNHSTDTLTPDARLVQEILRNTVLLKSGDTRTITAQLSYVTYMIWSENP</sequence>
<keyword evidence="2" id="KW-1185">Reference proteome</keyword>
<gene>
    <name evidence="1" type="ORF">KSP39_PZI007436</name>
</gene>
<organism evidence="1 2">
    <name type="scientific">Platanthera zijinensis</name>
    <dbReference type="NCBI Taxonomy" id="2320716"/>
    <lineage>
        <taxon>Eukaryota</taxon>
        <taxon>Viridiplantae</taxon>
        <taxon>Streptophyta</taxon>
        <taxon>Embryophyta</taxon>
        <taxon>Tracheophyta</taxon>
        <taxon>Spermatophyta</taxon>
        <taxon>Magnoliopsida</taxon>
        <taxon>Liliopsida</taxon>
        <taxon>Asparagales</taxon>
        <taxon>Orchidaceae</taxon>
        <taxon>Orchidoideae</taxon>
        <taxon>Orchideae</taxon>
        <taxon>Orchidinae</taxon>
        <taxon>Platanthera</taxon>
    </lineage>
</organism>
<comment type="caution">
    <text evidence="1">The sequence shown here is derived from an EMBL/GenBank/DDBJ whole genome shotgun (WGS) entry which is preliminary data.</text>
</comment>
<protein>
    <submittedName>
        <fullName evidence="1">Uncharacterized protein</fullName>
    </submittedName>
</protein>
<dbReference type="AlphaFoldDB" id="A0AAP0GA36"/>
<dbReference type="Proteomes" id="UP001418222">
    <property type="component" value="Unassembled WGS sequence"/>
</dbReference>
<name>A0AAP0GA36_9ASPA</name>
<evidence type="ECO:0000313" key="2">
    <source>
        <dbReference type="Proteomes" id="UP001418222"/>
    </source>
</evidence>
<proteinExistence type="predicted"/>